<dbReference type="PANTHER" id="PTHR36966">
    <property type="entry name" value="REP-ASSOCIATED TYROSINE TRANSPOSASE"/>
    <property type="match status" value="1"/>
</dbReference>
<organism evidence="2 3">
    <name type="scientific">Fischerella muscicola CCMEE 5323</name>
    <dbReference type="NCBI Taxonomy" id="2019572"/>
    <lineage>
        <taxon>Bacteria</taxon>
        <taxon>Bacillati</taxon>
        <taxon>Cyanobacteriota</taxon>
        <taxon>Cyanophyceae</taxon>
        <taxon>Nostocales</taxon>
        <taxon>Hapalosiphonaceae</taxon>
        <taxon>Fischerella</taxon>
    </lineage>
</organism>
<dbReference type="Proteomes" id="UP000235036">
    <property type="component" value="Unassembled WGS sequence"/>
</dbReference>
<dbReference type="InterPro" id="IPR052715">
    <property type="entry name" value="RAYT_transposase"/>
</dbReference>
<dbReference type="AlphaFoldDB" id="A0A2N6K1S9"/>
<gene>
    <name evidence="2" type="ORF">CEN44_14750</name>
</gene>
<dbReference type="GO" id="GO:0043565">
    <property type="term" value="F:sequence-specific DNA binding"/>
    <property type="evidence" value="ECO:0007669"/>
    <property type="project" value="TreeGrafter"/>
</dbReference>
<comment type="caution">
    <text evidence="2">The sequence shown here is derived from an EMBL/GenBank/DDBJ whole genome shotgun (WGS) entry which is preliminary data.</text>
</comment>
<feature type="region of interest" description="Disordered" evidence="1">
    <location>
        <begin position="94"/>
        <end position="116"/>
    </location>
</feature>
<dbReference type="EMBL" id="NRQW01000324">
    <property type="protein sequence ID" value="PLZ88742.1"/>
    <property type="molecule type" value="Genomic_DNA"/>
</dbReference>
<dbReference type="Gene3D" id="3.30.70.1290">
    <property type="entry name" value="Transposase IS200-like"/>
    <property type="match status" value="1"/>
</dbReference>
<dbReference type="SUPFAM" id="SSF143422">
    <property type="entry name" value="Transposase IS200-like"/>
    <property type="match status" value="1"/>
</dbReference>
<proteinExistence type="predicted"/>
<sequence>MKPKFKDKYRVESIRLPNRDYAANGSYFVTICTRDRTCFFGDVIDGKVDLSEIGQIAQLYWAEIPSHFDHTYIDAYAIMPNHVHGIVVIDRPHNVETRHGASDHGASDHGASDHGA</sequence>
<evidence type="ECO:0000313" key="3">
    <source>
        <dbReference type="Proteomes" id="UP000235036"/>
    </source>
</evidence>
<dbReference type="PANTHER" id="PTHR36966:SF1">
    <property type="entry name" value="REP-ASSOCIATED TYROSINE TRANSPOSASE"/>
    <property type="match status" value="1"/>
</dbReference>
<name>A0A2N6K1S9_FISMU</name>
<evidence type="ECO:0000313" key="2">
    <source>
        <dbReference type="EMBL" id="PLZ88742.1"/>
    </source>
</evidence>
<protein>
    <submittedName>
        <fullName evidence="2">Transposase</fullName>
    </submittedName>
</protein>
<accession>A0A2N6K1S9</accession>
<keyword evidence="3" id="KW-1185">Reference proteome</keyword>
<feature type="non-terminal residue" evidence="2">
    <location>
        <position position="116"/>
    </location>
</feature>
<dbReference type="InterPro" id="IPR036515">
    <property type="entry name" value="Transposase_17_sf"/>
</dbReference>
<evidence type="ECO:0000256" key="1">
    <source>
        <dbReference type="SAM" id="MobiDB-lite"/>
    </source>
</evidence>
<dbReference type="GO" id="GO:0004803">
    <property type="term" value="F:transposase activity"/>
    <property type="evidence" value="ECO:0007669"/>
    <property type="project" value="InterPro"/>
</dbReference>
<reference evidence="2 3" key="1">
    <citation type="submission" date="2017-08" db="EMBL/GenBank/DDBJ databases">
        <title>Genomes of Fischerella (Mastigocladus) sp. strains.</title>
        <authorList>
            <person name="Miller S.R."/>
        </authorList>
    </citation>
    <scope>NUCLEOTIDE SEQUENCE [LARGE SCALE GENOMIC DNA]</scope>
    <source>
        <strain evidence="2 3">CCMEE 5323</strain>
    </source>
</reference>
<dbReference type="GO" id="GO:0006313">
    <property type="term" value="P:DNA transposition"/>
    <property type="evidence" value="ECO:0007669"/>
    <property type="project" value="InterPro"/>
</dbReference>